<dbReference type="NCBIfam" id="NF007214">
    <property type="entry name" value="PRK09636.1"/>
    <property type="match status" value="1"/>
</dbReference>
<evidence type="ECO:0000256" key="1">
    <source>
        <dbReference type="ARBA" id="ARBA00011344"/>
    </source>
</evidence>
<accession>A0ABS5C7G1</accession>
<dbReference type="InterPro" id="IPR032710">
    <property type="entry name" value="NTF2-like_dom_sf"/>
</dbReference>
<dbReference type="InterPro" id="IPR013249">
    <property type="entry name" value="RNA_pol_sigma70_r4_t2"/>
</dbReference>
<dbReference type="Gene3D" id="3.10.450.50">
    <property type="match status" value="1"/>
</dbReference>
<dbReference type="PANTHER" id="PTHR30173">
    <property type="entry name" value="SIGMA 19 FACTOR"/>
    <property type="match status" value="1"/>
</dbReference>
<dbReference type="RefSeq" id="WP_210655673.1">
    <property type="nucleotide sequence ID" value="NZ_JAGKSP010000001.1"/>
</dbReference>
<name>A0ABS5C7G1_9BACL</name>
<comment type="subunit">
    <text evidence="1">Interacts transiently with the RNA polymerase catalytic core formed by RpoA, RpoB, RpoC and RpoZ (2 alpha, 1 beta, 1 beta' and 1 omega subunit) to form the RNA polymerase holoenzyme that can initiate transcription.</text>
</comment>
<feature type="domain" description="RNA polymerase sigma factor 70 region 4 type 2" evidence="3">
    <location>
        <begin position="118"/>
        <end position="168"/>
    </location>
</feature>
<dbReference type="InterPro" id="IPR013325">
    <property type="entry name" value="RNA_pol_sigma_r2"/>
</dbReference>
<comment type="caution">
    <text evidence="4">The sequence shown here is derived from an EMBL/GenBank/DDBJ whole genome shotgun (WGS) entry which is preliminary data.</text>
</comment>
<organism evidence="4 5">
    <name type="scientific">Paenibacillus lignilyticus</name>
    <dbReference type="NCBI Taxonomy" id="1172615"/>
    <lineage>
        <taxon>Bacteria</taxon>
        <taxon>Bacillati</taxon>
        <taxon>Bacillota</taxon>
        <taxon>Bacilli</taxon>
        <taxon>Bacillales</taxon>
        <taxon>Paenibacillaceae</taxon>
        <taxon>Paenibacillus</taxon>
    </lineage>
</organism>
<sequence length="322" mass="36172">MNTESSQGASSTEEEYLSYRPLLFSLAYRMLGSVMDAEDVVQEAFLYMSTKKPEHVSSMKAYLCKIVTNRCIDLLRSSRKQREIYVGSWLPEPLVREASQSSAEPDDRYLQKESISTAYLLLLQQLSWVERAVFLLREVLQYEYDEIAEIVGKSSTNCRQIFRRAKLAISRIPEQDDALKSSLQVSPIEQQQSLPPVVERTSTIVEQFVQAIMSGNMGQLLSVVRADAVLYSDGGGKVKAAIRPIMGAERIAAYFFGLLAKLPQDYTYVLSEVNGETGIVGYDGDGQPNNVHSFEIIDGQISTFYIVVNPDKLRHIAQANDR</sequence>
<dbReference type="EMBL" id="JAGKSP010000001">
    <property type="protein sequence ID" value="MBP3961922.1"/>
    <property type="molecule type" value="Genomic_DNA"/>
</dbReference>
<dbReference type="NCBIfam" id="TIGR02937">
    <property type="entry name" value="sigma70-ECF"/>
    <property type="match status" value="1"/>
</dbReference>
<dbReference type="SUPFAM" id="SSF54427">
    <property type="entry name" value="NTF2-like"/>
    <property type="match status" value="1"/>
</dbReference>
<dbReference type="InterPro" id="IPR036388">
    <property type="entry name" value="WH-like_DNA-bd_sf"/>
</dbReference>
<dbReference type="Gene3D" id="1.10.10.10">
    <property type="entry name" value="Winged helix-like DNA-binding domain superfamily/Winged helix DNA-binding domain"/>
    <property type="match status" value="1"/>
</dbReference>
<keyword evidence="5" id="KW-1185">Reference proteome</keyword>
<dbReference type="NCBIfam" id="TIGR02957">
    <property type="entry name" value="SigX4"/>
    <property type="match status" value="1"/>
</dbReference>
<dbReference type="InterPro" id="IPR007627">
    <property type="entry name" value="RNA_pol_sigma70_r2"/>
</dbReference>
<protein>
    <submittedName>
        <fullName evidence="4">RNA polymerase sigma-70 factor</fullName>
    </submittedName>
</protein>
<dbReference type="SUPFAM" id="SSF88659">
    <property type="entry name" value="Sigma3 and sigma4 domains of RNA polymerase sigma factors"/>
    <property type="match status" value="1"/>
</dbReference>
<dbReference type="Proteomes" id="UP000673394">
    <property type="component" value="Unassembled WGS sequence"/>
</dbReference>
<reference evidence="4 5" key="1">
    <citation type="submission" date="2021-04" db="EMBL/GenBank/DDBJ databases">
        <title>Paenibacillus sp. DLE-14 whole genome sequence.</title>
        <authorList>
            <person name="Ham Y.J."/>
        </authorList>
    </citation>
    <scope>NUCLEOTIDE SEQUENCE [LARGE SCALE GENOMIC DNA]</scope>
    <source>
        <strain evidence="4 5">DLE-14</strain>
    </source>
</reference>
<dbReference type="PANTHER" id="PTHR30173:SF36">
    <property type="entry name" value="ECF RNA POLYMERASE SIGMA FACTOR SIGJ"/>
    <property type="match status" value="1"/>
</dbReference>
<dbReference type="SUPFAM" id="SSF88946">
    <property type="entry name" value="Sigma2 domain of RNA polymerase sigma factors"/>
    <property type="match status" value="1"/>
</dbReference>
<dbReference type="Pfam" id="PF04542">
    <property type="entry name" value="Sigma70_r2"/>
    <property type="match status" value="1"/>
</dbReference>
<dbReference type="InterPro" id="IPR013324">
    <property type="entry name" value="RNA_pol_sigma_r3/r4-like"/>
</dbReference>
<proteinExistence type="predicted"/>
<feature type="domain" description="RNA polymerase sigma-70 region 2" evidence="2">
    <location>
        <begin position="16"/>
        <end position="80"/>
    </location>
</feature>
<dbReference type="Pfam" id="PF08281">
    <property type="entry name" value="Sigma70_r4_2"/>
    <property type="match status" value="1"/>
</dbReference>
<evidence type="ECO:0000313" key="4">
    <source>
        <dbReference type="EMBL" id="MBP3961922.1"/>
    </source>
</evidence>
<dbReference type="InterPro" id="IPR052704">
    <property type="entry name" value="ECF_Sigma-70_Domain"/>
</dbReference>
<dbReference type="InterPro" id="IPR014284">
    <property type="entry name" value="RNA_pol_sigma-70_dom"/>
</dbReference>
<evidence type="ECO:0000259" key="3">
    <source>
        <dbReference type="Pfam" id="PF08281"/>
    </source>
</evidence>
<dbReference type="Gene3D" id="1.10.1740.10">
    <property type="match status" value="1"/>
</dbReference>
<evidence type="ECO:0000259" key="2">
    <source>
        <dbReference type="Pfam" id="PF04542"/>
    </source>
</evidence>
<gene>
    <name evidence="4" type="ORF">I8J30_04305</name>
</gene>
<dbReference type="InterPro" id="IPR014303">
    <property type="entry name" value="RNA_pol_sigma-70_ECF"/>
</dbReference>
<evidence type="ECO:0000313" key="5">
    <source>
        <dbReference type="Proteomes" id="UP000673394"/>
    </source>
</evidence>